<dbReference type="AlphaFoldDB" id="A0A4Y2JEK4"/>
<organism evidence="2 3">
    <name type="scientific">Araneus ventricosus</name>
    <name type="common">Orbweaver spider</name>
    <name type="synonym">Epeira ventricosa</name>
    <dbReference type="NCBI Taxonomy" id="182803"/>
    <lineage>
        <taxon>Eukaryota</taxon>
        <taxon>Metazoa</taxon>
        <taxon>Ecdysozoa</taxon>
        <taxon>Arthropoda</taxon>
        <taxon>Chelicerata</taxon>
        <taxon>Arachnida</taxon>
        <taxon>Araneae</taxon>
        <taxon>Araneomorphae</taxon>
        <taxon>Entelegynae</taxon>
        <taxon>Araneoidea</taxon>
        <taxon>Araneidae</taxon>
        <taxon>Araneus</taxon>
    </lineage>
</organism>
<proteinExistence type="predicted"/>
<evidence type="ECO:0000313" key="2">
    <source>
        <dbReference type="EMBL" id="GBM88500.1"/>
    </source>
</evidence>
<keyword evidence="3" id="KW-1185">Reference proteome</keyword>
<accession>A0A4Y2JEK4</accession>
<feature type="region of interest" description="Disordered" evidence="1">
    <location>
        <begin position="53"/>
        <end position="76"/>
    </location>
</feature>
<dbReference type="EMBL" id="BGPR01003470">
    <property type="protein sequence ID" value="GBM88500.1"/>
    <property type="molecule type" value="Genomic_DNA"/>
</dbReference>
<name>A0A4Y2JEK4_ARAVE</name>
<dbReference type="Proteomes" id="UP000499080">
    <property type="component" value="Unassembled WGS sequence"/>
</dbReference>
<evidence type="ECO:0000256" key="1">
    <source>
        <dbReference type="SAM" id="MobiDB-lite"/>
    </source>
</evidence>
<comment type="caution">
    <text evidence="2">The sequence shown here is derived from an EMBL/GenBank/DDBJ whole genome shotgun (WGS) entry which is preliminary data.</text>
</comment>
<reference evidence="2 3" key="1">
    <citation type="journal article" date="2019" name="Sci. Rep.">
        <title>Orb-weaving spider Araneus ventricosus genome elucidates the spidroin gene catalogue.</title>
        <authorList>
            <person name="Kono N."/>
            <person name="Nakamura H."/>
            <person name="Ohtoshi R."/>
            <person name="Moran D.A.P."/>
            <person name="Shinohara A."/>
            <person name="Yoshida Y."/>
            <person name="Fujiwara M."/>
            <person name="Mori M."/>
            <person name="Tomita M."/>
            <person name="Arakawa K."/>
        </authorList>
    </citation>
    <scope>NUCLEOTIDE SEQUENCE [LARGE SCALE GENOMIC DNA]</scope>
</reference>
<protein>
    <submittedName>
        <fullName evidence="2">Uncharacterized protein</fullName>
    </submittedName>
</protein>
<gene>
    <name evidence="2" type="ORF">AVEN_25087_1</name>
</gene>
<evidence type="ECO:0000313" key="3">
    <source>
        <dbReference type="Proteomes" id="UP000499080"/>
    </source>
</evidence>
<sequence>MDEDFKADKVLSELLLRSRLVKSNKDQEVLACQAKTNSSRPIKVITRKPKWKSLTSSGIDQQSKRKTKKKTTEEETPAFLRNDKIQVW</sequence>